<dbReference type="PANTHER" id="PTHR46913:SF21">
    <property type="entry name" value="RING-TYPE E3 UBIQUITIN TRANSFERASE"/>
    <property type="match status" value="1"/>
</dbReference>
<reference evidence="13 14" key="1">
    <citation type="journal article" date="2021" name="Comput. Struct. Biotechnol. J.">
        <title>De novo genome assembly of the potent medicinal plant Rehmannia glutinosa using nanopore technology.</title>
        <authorList>
            <person name="Ma L."/>
            <person name="Dong C."/>
            <person name="Song C."/>
            <person name="Wang X."/>
            <person name="Zheng X."/>
            <person name="Niu Y."/>
            <person name="Chen S."/>
            <person name="Feng W."/>
        </authorList>
    </citation>
    <scope>NUCLEOTIDE SEQUENCE [LARGE SCALE GENOMIC DNA]</scope>
    <source>
        <strain evidence="13">DH-2019</strain>
    </source>
</reference>
<dbReference type="SMART" id="SM00184">
    <property type="entry name" value="RING"/>
    <property type="match status" value="1"/>
</dbReference>
<accession>A0ABR0VBU3</accession>
<dbReference type="PROSITE" id="PS50089">
    <property type="entry name" value="ZF_RING_2"/>
    <property type="match status" value="1"/>
</dbReference>
<feature type="domain" description="RING-type" evidence="12">
    <location>
        <begin position="316"/>
        <end position="358"/>
    </location>
</feature>
<evidence type="ECO:0000256" key="5">
    <source>
        <dbReference type="ARBA" id="ARBA00022723"/>
    </source>
</evidence>
<evidence type="ECO:0000313" key="13">
    <source>
        <dbReference type="EMBL" id="KAK6131910.1"/>
    </source>
</evidence>
<dbReference type="Proteomes" id="UP001318860">
    <property type="component" value="Unassembled WGS sequence"/>
</dbReference>
<proteinExistence type="predicted"/>
<dbReference type="Pfam" id="PF13639">
    <property type="entry name" value="zf-RING_2"/>
    <property type="match status" value="1"/>
</dbReference>
<sequence length="572" mass="64412">MRNRRRRYRAMRVQIKVARASTAAAAVLSSSAGAGALVARADSGFLAAVAFERRLRVLELEVVVWVAEMGDFVNICIKAAAEIPEEITNYQGACSVDPQVVVEISIPEVKTVAESDFELKFFILIGEVVEKVRGDTNDGDPNSEHSHVALELLQRRRFVWFPNKHSGKHFRRRGPWPPSPSPSPSYAATLTREPAPSNTPPSTASDLSSPPPSKLPVDFSPPLIAMVVIVATAFVIITYSRLLSRHFIHTYRRYRRWRRRRRRYVPSSSAGDIESPPYPFDPTDAFHVLSPYGLDESIIKTIPLSVYTRKSGFHDCAVCLLEFEDNDYVRTLPVCAHAFHVDCIDIWLRSHANCPLCRAGIFRQDSPFTPLMAARIRPSLDDMLVESTILEPLTEFPMESETITEEDHEITLEPSPRPGNQSEDRFNRRDFLFKRSYSFGFERNLGSERLVLEPVTASPWRYRRSGGGSLWSKRPSPFSSLTKPRVFSFRYYRGMKSPFFRRRSIGGFFPVSESSVRLGLSSGGSSSRRTKSFASPMFMRSSAAAAGALFSSSRLRSGDPEALLSPERFSRR</sequence>
<dbReference type="CDD" id="cd16461">
    <property type="entry name" value="RING-H2_EL5-like"/>
    <property type="match status" value="1"/>
</dbReference>
<comment type="catalytic activity">
    <reaction evidence="1">
        <text>S-ubiquitinyl-[E2 ubiquitin-conjugating enzyme]-L-cysteine + [acceptor protein]-L-lysine = [E2 ubiquitin-conjugating enzyme]-L-cysteine + N(6)-ubiquitinyl-[acceptor protein]-L-lysine.</text>
        <dbReference type="EC" id="2.3.2.27"/>
    </reaction>
</comment>
<keyword evidence="11" id="KW-1133">Transmembrane helix</keyword>
<organism evidence="13 14">
    <name type="scientific">Rehmannia glutinosa</name>
    <name type="common">Chinese foxglove</name>
    <dbReference type="NCBI Taxonomy" id="99300"/>
    <lineage>
        <taxon>Eukaryota</taxon>
        <taxon>Viridiplantae</taxon>
        <taxon>Streptophyta</taxon>
        <taxon>Embryophyta</taxon>
        <taxon>Tracheophyta</taxon>
        <taxon>Spermatophyta</taxon>
        <taxon>Magnoliopsida</taxon>
        <taxon>eudicotyledons</taxon>
        <taxon>Gunneridae</taxon>
        <taxon>Pentapetalae</taxon>
        <taxon>asterids</taxon>
        <taxon>lamiids</taxon>
        <taxon>Lamiales</taxon>
        <taxon>Orobanchaceae</taxon>
        <taxon>Rehmannieae</taxon>
        <taxon>Rehmannia</taxon>
    </lineage>
</organism>
<dbReference type="InterPro" id="IPR013083">
    <property type="entry name" value="Znf_RING/FYVE/PHD"/>
</dbReference>
<keyword evidence="14" id="KW-1185">Reference proteome</keyword>
<evidence type="ECO:0000256" key="11">
    <source>
        <dbReference type="SAM" id="Phobius"/>
    </source>
</evidence>
<comment type="pathway">
    <text evidence="2">Protein modification; protein ubiquitination.</text>
</comment>
<keyword evidence="11" id="KW-0812">Transmembrane</keyword>
<evidence type="ECO:0000313" key="14">
    <source>
        <dbReference type="Proteomes" id="UP001318860"/>
    </source>
</evidence>
<dbReference type="EMBL" id="JABTTQ020001325">
    <property type="protein sequence ID" value="KAK6131910.1"/>
    <property type="molecule type" value="Genomic_DNA"/>
</dbReference>
<dbReference type="SUPFAM" id="SSF57850">
    <property type="entry name" value="RING/U-box"/>
    <property type="match status" value="1"/>
</dbReference>
<dbReference type="Gene3D" id="3.30.40.10">
    <property type="entry name" value="Zinc/RING finger domain, C3HC4 (zinc finger)"/>
    <property type="match status" value="1"/>
</dbReference>
<feature type="region of interest" description="Disordered" evidence="10">
    <location>
        <begin position="166"/>
        <end position="213"/>
    </location>
</feature>
<feature type="compositionally biased region" description="Low complexity" evidence="10">
    <location>
        <begin position="194"/>
        <end position="208"/>
    </location>
</feature>
<keyword evidence="4" id="KW-0808">Transferase</keyword>
<gene>
    <name evidence="13" type="ORF">DH2020_034347</name>
</gene>
<evidence type="ECO:0000256" key="2">
    <source>
        <dbReference type="ARBA" id="ARBA00004906"/>
    </source>
</evidence>
<protein>
    <recommendedName>
        <fullName evidence="3">RING-type E3 ubiquitin transferase</fullName>
        <ecNumber evidence="3">2.3.2.27</ecNumber>
    </recommendedName>
</protein>
<evidence type="ECO:0000256" key="6">
    <source>
        <dbReference type="ARBA" id="ARBA00022771"/>
    </source>
</evidence>
<keyword evidence="11" id="KW-0472">Membrane</keyword>
<keyword evidence="8" id="KW-0862">Zinc</keyword>
<evidence type="ECO:0000256" key="9">
    <source>
        <dbReference type="PROSITE-ProRule" id="PRU00175"/>
    </source>
</evidence>
<evidence type="ECO:0000256" key="7">
    <source>
        <dbReference type="ARBA" id="ARBA00022786"/>
    </source>
</evidence>
<evidence type="ECO:0000256" key="4">
    <source>
        <dbReference type="ARBA" id="ARBA00022679"/>
    </source>
</evidence>
<dbReference type="InterPro" id="IPR044600">
    <property type="entry name" value="ATL1/ATL16-like"/>
</dbReference>
<evidence type="ECO:0000259" key="12">
    <source>
        <dbReference type="PROSITE" id="PS50089"/>
    </source>
</evidence>
<feature type="region of interest" description="Disordered" evidence="10">
    <location>
        <begin position="405"/>
        <end position="424"/>
    </location>
</feature>
<evidence type="ECO:0000256" key="3">
    <source>
        <dbReference type="ARBA" id="ARBA00012483"/>
    </source>
</evidence>
<comment type="caution">
    <text evidence="13">The sequence shown here is derived from an EMBL/GenBank/DDBJ whole genome shotgun (WGS) entry which is preliminary data.</text>
</comment>
<dbReference type="InterPro" id="IPR001841">
    <property type="entry name" value="Znf_RING"/>
</dbReference>
<keyword evidence="5" id="KW-0479">Metal-binding</keyword>
<evidence type="ECO:0000256" key="8">
    <source>
        <dbReference type="ARBA" id="ARBA00022833"/>
    </source>
</evidence>
<evidence type="ECO:0000256" key="1">
    <source>
        <dbReference type="ARBA" id="ARBA00000900"/>
    </source>
</evidence>
<dbReference type="EC" id="2.3.2.27" evidence="3"/>
<evidence type="ECO:0000256" key="10">
    <source>
        <dbReference type="SAM" id="MobiDB-lite"/>
    </source>
</evidence>
<feature type="transmembrane region" description="Helical" evidence="11">
    <location>
        <begin position="223"/>
        <end position="243"/>
    </location>
</feature>
<dbReference type="PANTHER" id="PTHR46913">
    <property type="entry name" value="RING-H2 FINGER PROTEIN ATL16"/>
    <property type="match status" value="1"/>
</dbReference>
<keyword evidence="6 9" id="KW-0863">Zinc-finger</keyword>
<name>A0ABR0VBU3_REHGL</name>
<keyword evidence="7" id="KW-0833">Ubl conjugation pathway</keyword>